<evidence type="ECO:0000256" key="3">
    <source>
        <dbReference type="ARBA" id="ARBA00022846"/>
    </source>
</evidence>
<keyword evidence="5" id="KW-0206">Cytoskeleton</keyword>
<evidence type="ECO:0000256" key="5">
    <source>
        <dbReference type="ARBA" id="ARBA00023212"/>
    </source>
</evidence>
<dbReference type="InterPro" id="IPR054709">
    <property type="entry name" value="CFAP107"/>
</dbReference>
<keyword evidence="3" id="KW-0282">Flagellum</keyword>
<comment type="subcellular location">
    <subcellularLocation>
        <location evidence="1">Cytoplasm</location>
        <location evidence="1">Cytoskeleton</location>
        <location evidence="1">Flagellum axoneme</location>
    </subcellularLocation>
</comment>
<reference evidence="10" key="1">
    <citation type="journal article" date="2023" name="G3 (Bethesda)">
        <title>Whole genome assemblies of Zophobas morio and Tenebrio molitor.</title>
        <authorList>
            <person name="Kaur S."/>
            <person name="Stinson S.A."/>
            <person name="diCenzo G.C."/>
        </authorList>
    </citation>
    <scope>NUCLEOTIDE SEQUENCE</scope>
    <source>
        <strain evidence="10">QUZm001</strain>
    </source>
</reference>
<keyword evidence="2" id="KW-0963">Cytoplasm</keyword>
<evidence type="ECO:0000256" key="8">
    <source>
        <dbReference type="ARBA" id="ARBA00046435"/>
    </source>
</evidence>
<dbReference type="GO" id="GO:0005879">
    <property type="term" value="C:axonemal microtubule"/>
    <property type="evidence" value="ECO:0007669"/>
    <property type="project" value="TreeGrafter"/>
</dbReference>
<evidence type="ECO:0000256" key="7">
    <source>
        <dbReference type="ARBA" id="ARBA00035003"/>
    </source>
</evidence>
<name>A0AA38IA79_9CUCU</name>
<evidence type="ECO:0000256" key="6">
    <source>
        <dbReference type="ARBA" id="ARBA00023273"/>
    </source>
</evidence>
<evidence type="ECO:0000256" key="1">
    <source>
        <dbReference type="ARBA" id="ARBA00004611"/>
    </source>
</evidence>
<proteinExistence type="predicted"/>
<keyword evidence="6" id="KW-0966">Cell projection</keyword>
<evidence type="ECO:0000313" key="10">
    <source>
        <dbReference type="EMBL" id="KAJ3651679.1"/>
    </source>
</evidence>
<feature type="region of interest" description="Disordered" evidence="9">
    <location>
        <begin position="26"/>
        <end position="53"/>
    </location>
</feature>
<dbReference type="EMBL" id="JALNTZ010000005">
    <property type="protein sequence ID" value="KAJ3651679.1"/>
    <property type="molecule type" value="Genomic_DNA"/>
</dbReference>
<keyword evidence="4" id="KW-0969">Cilium</keyword>
<comment type="caution">
    <text evidence="10">The sequence shown here is derived from an EMBL/GenBank/DDBJ whole genome shotgun (WGS) entry which is preliminary data.</text>
</comment>
<dbReference type="AlphaFoldDB" id="A0AA38IA79"/>
<evidence type="ECO:0000256" key="2">
    <source>
        <dbReference type="ARBA" id="ARBA00022490"/>
    </source>
</evidence>
<dbReference type="PANTHER" id="PTHR31180">
    <property type="entry name" value="CILIA- AND FLAGELLA-ASSOCIATED PROTEIN 107-RELATED"/>
    <property type="match status" value="1"/>
</dbReference>
<evidence type="ECO:0000313" key="11">
    <source>
        <dbReference type="Proteomes" id="UP001168821"/>
    </source>
</evidence>
<organism evidence="10 11">
    <name type="scientific">Zophobas morio</name>
    <dbReference type="NCBI Taxonomy" id="2755281"/>
    <lineage>
        <taxon>Eukaryota</taxon>
        <taxon>Metazoa</taxon>
        <taxon>Ecdysozoa</taxon>
        <taxon>Arthropoda</taxon>
        <taxon>Hexapoda</taxon>
        <taxon>Insecta</taxon>
        <taxon>Pterygota</taxon>
        <taxon>Neoptera</taxon>
        <taxon>Endopterygota</taxon>
        <taxon>Coleoptera</taxon>
        <taxon>Polyphaga</taxon>
        <taxon>Cucujiformia</taxon>
        <taxon>Tenebrionidae</taxon>
        <taxon>Zophobas</taxon>
    </lineage>
</organism>
<accession>A0AA38IA79</accession>
<dbReference type="GO" id="GO:0030317">
    <property type="term" value="P:flagellated sperm motility"/>
    <property type="evidence" value="ECO:0007669"/>
    <property type="project" value="InterPro"/>
</dbReference>
<comment type="subunit">
    <text evidence="8">Microtubule inner protein component of sperm flagellar doublet microtubules.</text>
</comment>
<protein>
    <submittedName>
        <fullName evidence="10">Uncharacterized protein</fullName>
    </submittedName>
</protein>
<gene>
    <name evidence="10" type="ORF">Zmor_017703</name>
</gene>
<comment type="function">
    <text evidence="7">Microtubule inner protein (MIP) part of the dynein-decorated doublet microtubules (DMTs) in cilia axoneme, which is required for motile cilia beating.</text>
</comment>
<sequence length="238" mass="28348">MPSEYPKPSKYSNKVLIGPWINDRANATPYTPEPTPKYSTTYEEHFPPKQNTTSNSPLIWDKIMTSEQSCLFSDVGKYRYPNYFDNFTTLYDLSYNHFPKTYDTSIHRTWRMRKDIHEPFDEYLASFGNSTNYGLVETKREEWECHNSECRTRRCTSYSRDFRVPRAEDYRFQRYFVCLVQSSKMDKARGVNVDLKQHQHRVSSLKDMPQRLKNQCNPITWECTVDMTKGKREKCKEG</sequence>
<keyword evidence="11" id="KW-1185">Reference proteome</keyword>
<dbReference type="PANTHER" id="PTHR31180:SF2">
    <property type="entry name" value="CILIA- AND FLAGELLA-ASSOCIATED PROTEIN 107"/>
    <property type="match status" value="1"/>
</dbReference>
<dbReference type="Pfam" id="PF22595">
    <property type="entry name" value="CFAP107"/>
    <property type="match status" value="1"/>
</dbReference>
<evidence type="ECO:0000256" key="9">
    <source>
        <dbReference type="SAM" id="MobiDB-lite"/>
    </source>
</evidence>
<dbReference type="Proteomes" id="UP001168821">
    <property type="component" value="Unassembled WGS sequence"/>
</dbReference>
<dbReference type="InterPro" id="IPR037662">
    <property type="entry name" value="CFAP68/107"/>
</dbReference>
<evidence type="ECO:0000256" key="4">
    <source>
        <dbReference type="ARBA" id="ARBA00023069"/>
    </source>
</evidence>